<dbReference type="GO" id="GO:0001725">
    <property type="term" value="C:stress fiber"/>
    <property type="evidence" value="ECO:0007669"/>
    <property type="project" value="UniProtKB-SubCell"/>
</dbReference>
<reference evidence="15" key="1">
    <citation type="submission" date="2023-08" db="EMBL/GenBank/DDBJ databases">
        <authorList>
            <person name="Chen Y."/>
            <person name="Shah S."/>
            <person name="Dougan E. K."/>
            <person name="Thang M."/>
            <person name="Chan C."/>
        </authorList>
    </citation>
    <scope>NUCLEOTIDE SEQUENCE</scope>
</reference>
<evidence type="ECO:0000256" key="6">
    <source>
        <dbReference type="ARBA" id="ARBA00022553"/>
    </source>
</evidence>
<keyword evidence="8" id="KW-0007">Acetylation</keyword>
<dbReference type="EMBL" id="CAUJNA010003634">
    <property type="protein sequence ID" value="CAJ1406500.1"/>
    <property type="molecule type" value="Genomic_DNA"/>
</dbReference>
<evidence type="ECO:0000256" key="11">
    <source>
        <dbReference type="ARBA" id="ARBA00034776"/>
    </source>
</evidence>
<keyword evidence="9 14" id="KW-0175">Coiled coil</keyword>
<keyword evidence="7" id="KW-0832">Ubl conjugation</keyword>
<protein>
    <recommendedName>
        <fullName evidence="12">Dynactin subunit 4</fullName>
    </recommendedName>
</protein>
<dbReference type="AlphaFoldDB" id="A0AA36JJC1"/>
<evidence type="ECO:0000256" key="7">
    <source>
        <dbReference type="ARBA" id="ARBA00022843"/>
    </source>
</evidence>
<evidence type="ECO:0000256" key="14">
    <source>
        <dbReference type="SAM" id="Coils"/>
    </source>
</evidence>
<dbReference type="Proteomes" id="UP001178507">
    <property type="component" value="Unassembled WGS sequence"/>
</dbReference>
<dbReference type="PANTHER" id="PTHR13034">
    <property type="entry name" value="DYNACTIN P62 SUBUNIT"/>
    <property type="match status" value="1"/>
</dbReference>
<proteinExistence type="inferred from homology"/>
<keyword evidence="10" id="KW-0206">Cytoskeleton</keyword>
<accession>A0AA36JJC1</accession>
<evidence type="ECO:0000256" key="1">
    <source>
        <dbReference type="ARBA" id="ARBA00004300"/>
    </source>
</evidence>
<dbReference type="Pfam" id="PF05502">
    <property type="entry name" value="Dynactin_p62"/>
    <property type="match status" value="1"/>
</dbReference>
<gene>
    <name evidence="15" type="ORF">EVOR1521_LOCUS28452</name>
</gene>
<evidence type="ECO:0000256" key="2">
    <source>
        <dbReference type="ARBA" id="ARBA00004529"/>
    </source>
</evidence>
<evidence type="ECO:0000256" key="10">
    <source>
        <dbReference type="ARBA" id="ARBA00023212"/>
    </source>
</evidence>
<evidence type="ECO:0000256" key="12">
    <source>
        <dbReference type="ARBA" id="ARBA00034864"/>
    </source>
</evidence>
<name>A0AA36JJC1_9DINO</name>
<keyword evidence="5" id="KW-1017">Isopeptide bond</keyword>
<dbReference type="PANTHER" id="PTHR13034:SF2">
    <property type="entry name" value="DYNACTIN SUBUNIT 4"/>
    <property type="match status" value="1"/>
</dbReference>
<feature type="coiled-coil region" evidence="14">
    <location>
        <begin position="150"/>
        <end position="177"/>
    </location>
</feature>
<keyword evidence="4" id="KW-0963">Cytoplasm</keyword>
<organism evidence="15 16">
    <name type="scientific">Effrenium voratum</name>
    <dbReference type="NCBI Taxonomy" id="2562239"/>
    <lineage>
        <taxon>Eukaryota</taxon>
        <taxon>Sar</taxon>
        <taxon>Alveolata</taxon>
        <taxon>Dinophyceae</taxon>
        <taxon>Suessiales</taxon>
        <taxon>Symbiodiniaceae</taxon>
        <taxon>Effrenium</taxon>
    </lineage>
</organism>
<evidence type="ECO:0000256" key="9">
    <source>
        <dbReference type="ARBA" id="ARBA00023054"/>
    </source>
</evidence>
<evidence type="ECO:0000256" key="4">
    <source>
        <dbReference type="ARBA" id="ARBA00022490"/>
    </source>
</evidence>
<sequence length="605" mass="66701">MYYDSDGPRLASQPNAPFSLEFIAGGDASAGSISKPAAYPISSLYFCDGCSRVVSRRDLAEDVDSYYCPHCLENMPSSEAMLCGMRCSKCWECPVCSSTLTPCIATTSKEQSYHFACSYCRWSSKGRQEAEKPEQLITQIVSLERESEPRQRMMTMLEAYRMKAQEQQRERELAQRLRRRSSARASFNAASLTALAARRFSSAAQMRSGARLSMAPSFGGSPGELAKKAGPWGVEDLEEKLAEQSAKSLDLRAEALDLAAKAKETPEPPPELQDSPSKRFSFSAGATAVPVMAGLSVGELLSAHREKVNGRSLLDELQSSIEDVGHSSQQRGDCASLSMRLQQVAYGYHGVSVDGSAAKGLRRGQSQLEAPLQHRHAWKLLPVRKPLLTKRSRRCKLLVPEAKEGKENLKPCKGLVVKPQINPCANPPFQKNSMAVSFVPRCLPWACKEEDGNFELLLILANPMETDVELHLDPGAFNSTAPREASRYAGAAWEDLLGRQNVEVLTPAFSTVLPKFVDSEAAEVFEEEAQKLRQSDPEAIQQRKLNKLMLQLRFRASASESESGSRPWVFFMAMALKFSVKFSAEETKAHQLEVLLRFASAPGLA</sequence>
<comment type="subcellular location">
    <subcellularLocation>
        <location evidence="1">Cytoplasm</location>
        <location evidence="1">Cytoskeleton</location>
        <location evidence="1">Microtubule organizing center</location>
        <location evidence="1">Centrosome</location>
    </subcellularLocation>
    <subcellularLocation>
        <location evidence="2">Cytoplasm</location>
        <location evidence="2">Cytoskeleton</location>
        <location evidence="2">Stress fiber</location>
    </subcellularLocation>
    <subcellularLocation>
        <location evidence="3">Cytoplasm</location>
        <location evidence="3">Myofibril</location>
    </subcellularLocation>
</comment>
<keyword evidence="16" id="KW-1185">Reference proteome</keyword>
<comment type="similarity">
    <text evidence="11">Belongs to the dynactin subunit 4 family.</text>
</comment>
<dbReference type="GO" id="GO:0005813">
    <property type="term" value="C:centrosome"/>
    <property type="evidence" value="ECO:0007669"/>
    <property type="project" value="UniProtKB-SubCell"/>
</dbReference>
<evidence type="ECO:0000313" key="16">
    <source>
        <dbReference type="Proteomes" id="UP001178507"/>
    </source>
</evidence>
<comment type="caution">
    <text evidence="15">The sequence shown here is derived from an EMBL/GenBank/DDBJ whole genome shotgun (WGS) entry which is preliminary data.</text>
</comment>
<evidence type="ECO:0000313" key="15">
    <source>
        <dbReference type="EMBL" id="CAJ1406500.1"/>
    </source>
</evidence>
<evidence type="ECO:0000256" key="5">
    <source>
        <dbReference type="ARBA" id="ARBA00022499"/>
    </source>
</evidence>
<dbReference type="InterPro" id="IPR008603">
    <property type="entry name" value="DCTN4"/>
</dbReference>
<evidence type="ECO:0000256" key="8">
    <source>
        <dbReference type="ARBA" id="ARBA00022990"/>
    </source>
</evidence>
<keyword evidence="6" id="KW-0597">Phosphoprotein</keyword>
<dbReference type="GO" id="GO:0005869">
    <property type="term" value="C:dynactin complex"/>
    <property type="evidence" value="ECO:0007669"/>
    <property type="project" value="InterPro"/>
</dbReference>
<evidence type="ECO:0000256" key="3">
    <source>
        <dbReference type="ARBA" id="ARBA00004657"/>
    </source>
</evidence>
<evidence type="ECO:0000256" key="13">
    <source>
        <dbReference type="ARBA" id="ARBA00093507"/>
    </source>
</evidence>
<comment type="subunit">
    <text evidence="13">Subunit of dynactin, a multiprotein complex part of a tripartite complex with dynein and a adapter, such as BICDL1, BICD2 or HOOK3. The dynactin complex is built around ACTR1A/ACTB filament and consists of an actin-related filament composed of a shoulder domain, a pointed end and a barbed end. Its length is defined by its flexible shoulder domain. The soulder is composed of 2 DCTN1 subunits, 4 DCTN2 and 2 DCTN3. The 4 DCNT2 (via N-terminus) bind the ACTR1A filament and act as molecular rulers to determine the length. The pointed end is important for binding dynein-dynactin cargo adapters. Consists of 4 subunits: ACTR10, DCNT4, DCTN5 and DCTN6. The barbed end is composed of a CAPZA1:CAPZB heterodimers, which binds ACTR1A/ACTB filament and dynactin and stabilizes dynactin. Interacts with ATP7B, but not ATP7A, in a copper-dependent manner. Interacts with ANK2; this interaction is required for localization at costameres. Interacts with N4BP2L1.</text>
</comment>